<evidence type="ECO:0000256" key="6">
    <source>
        <dbReference type="ARBA" id="ARBA00023010"/>
    </source>
</evidence>
<evidence type="ECO:0008006" key="12">
    <source>
        <dbReference type="Google" id="ProtNLM"/>
    </source>
</evidence>
<keyword evidence="11" id="KW-1185">Reference proteome</keyword>
<comment type="subcellular location">
    <subcellularLocation>
        <location evidence="1">Membrane</location>
        <topology evidence="1">Single-pass membrane protein</topology>
    </subcellularLocation>
</comment>
<keyword evidence="2" id="KW-0813">Transport</keyword>
<name>A0ABP5K0W5_9ACTN</name>
<dbReference type="EMBL" id="BAAAQQ010000011">
    <property type="protein sequence ID" value="GAA2125524.1"/>
    <property type="molecule type" value="Genomic_DNA"/>
</dbReference>
<keyword evidence="3 9" id="KW-0812">Transmembrane</keyword>
<accession>A0ABP5K0W5</accession>
<evidence type="ECO:0000256" key="5">
    <source>
        <dbReference type="ARBA" id="ARBA00022989"/>
    </source>
</evidence>
<comment type="caution">
    <text evidence="10">The sequence shown here is derived from an EMBL/GenBank/DDBJ whole genome shotgun (WGS) entry which is preliminary data.</text>
</comment>
<dbReference type="Pfam" id="PF02416">
    <property type="entry name" value="TatA_B_E"/>
    <property type="match status" value="1"/>
</dbReference>
<evidence type="ECO:0000313" key="11">
    <source>
        <dbReference type="Proteomes" id="UP001500575"/>
    </source>
</evidence>
<proteinExistence type="predicted"/>
<reference evidence="11" key="1">
    <citation type="journal article" date="2019" name="Int. J. Syst. Evol. Microbiol.">
        <title>The Global Catalogue of Microorganisms (GCM) 10K type strain sequencing project: providing services to taxonomists for standard genome sequencing and annotation.</title>
        <authorList>
            <consortium name="The Broad Institute Genomics Platform"/>
            <consortium name="The Broad Institute Genome Sequencing Center for Infectious Disease"/>
            <person name="Wu L."/>
            <person name="Ma J."/>
        </authorList>
    </citation>
    <scope>NUCLEOTIDE SEQUENCE [LARGE SCALE GENOMIC DNA]</scope>
    <source>
        <strain evidence="11">JCM 16021</strain>
    </source>
</reference>
<evidence type="ECO:0000256" key="7">
    <source>
        <dbReference type="ARBA" id="ARBA00023136"/>
    </source>
</evidence>
<evidence type="ECO:0000256" key="4">
    <source>
        <dbReference type="ARBA" id="ARBA00022927"/>
    </source>
</evidence>
<gene>
    <name evidence="10" type="ORF">GCM10009843_23310</name>
</gene>
<dbReference type="RefSeq" id="WP_344303890.1">
    <property type="nucleotide sequence ID" value="NZ_BAAAQQ010000011.1"/>
</dbReference>
<sequence>MFGVGLAEIAVIMFVAVLVFGPDKLPDLARQAARFVKVAGRMARDARDELRTELGPEYSDLELRDLDPRTIVRKHISEAMKEIDLDDDDDGEHRTQDEIAARRRQREQRELAEGELPPYDAEAT</sequence>
<dbReference type="PRINTS" id="PR01506">
    <property type="entry name" value="TATBPROTEIN"/>
</dbReference>
<dbReference type="InterPro" id="IPR003369">
    <property type="entry name" value="TatA/B/E"/>
</dbReference>
<dbReference type="Gene3D" id="1.20.5.3310">
    <property type="match status" value="1"/>
</dbReference>
<evidence type="ECO:0000256" key="9">
    <source>
        <dbReference type="SAM" id="Phobius"/>
    </source>
</evidence>
<keyword evidence="6" id="KW-0811">Translocation</keyword>
<evidence type="ECO:0000256" key="8">
    <source>
        <dbReference type="SAM" id="MobiDB-lite"/>
    </source>
</evidence>
<protein>
    <recommendedName>
        <fullName evidence="12">Twin-arginine translocase subunit TatB</fullName>
    </recommendedName>
</protein>
<dbReference type="NCBIfam" id="NF002377">
    <property type="entry name" value="PRK01371.1-4"/>
    <property type="match status" value="1"/>
</dbReference>
<keyword evidence="5 9" id="KW-1133">Transmembrane helix</keyword>
<evidence type="ECO:0000256" key="2">
    <source>
        <dbReference type="ARBA" id="ARBA00022448"/>
    </source>
</evidence>
<dbReference type="PANTHER" id="PTHR33162">
    <property type="entry name" value="SEC-INDEPENDENT PROTEIN TRANSLOCASE PROTEIN TATA, CHLOROPLASTIC"/>
    <property type="match status" value="1"/>
</dbReference>
<evidence type="ECO:0000313" key="10">
    <source>
        <dbReference type="EMBL" id="GAA2125524.1"/>
    </source>
</evidence>
<evidence type="ECO:0000256" key="3">
    <source>
        <dbReference type="ARBA" id="ARBA00022692"/>
    </source>
</evidence>
<keyword evidence="4" id="KW-0653">Protein transport</keyword>
<evidence type="ECO:0000256" key="1">
    <source>
        <dbReference type="ARBA" id="ARBA00004167"/>
    </source>
</evidence>
<feature type="transmembrane region" description="Helical" evidence="9">
    <location>
        <begin position="6"/>
        <end position="25"/>
    </location>
</feature>
<dbReference type="Proteomes" id="UP001500575">
    <property type="component" value="Unassembled WGS sequence"/>
</dbReference>
<organism evidence="10 11">
    <name type="scientific">Nocardioides bigeumensis</name>
    <dbReference type="NCBI Taxonomy" id="433657"/>
    <lineage>
        <taxon>Bacteria</taxon>
        <taxon>Bacillati</taxon>
        <taxon>Actinomycetota</taxon>
        <taxon>Actinomycetes</taxon>
        <taxon>Propionibacteriales</taxon>
        <taxon>Nocardioidaceae</taxon>
        <taxon>Nocardioides</taxon>
    </lineage>
</organism>
<dbReference type="PANTHER" id="PTHR33162:SF1">
    <property type="entry name" value="SEC-INDEPENDENT PROTEIN TRANSLOCASE PROTEIN TATA, CHLOROPLASTIC"/>
    <property type="match status" value="1"/>
</dbReference>
<feature type="compositionally biased region" description="Basic and acidic residues" evidence="8">
    <location>
        <begin position="91"/>
        <end position="112"/>
    </location>
</feature>
<keyword evidence="7 9" id="KW-0472">Membrane</keyword>
<feature type="region of interest" description="Disordered" evidence="8">
    <location>
        <begin position="82"/>
        <end position="124"/>
    </location>
</feature>